<dbReference type="EMBL" id="CYHA01000003">
    <property type="protein sequence ID" value="CUA83133.1"/>
    <property type="molecule type" value="Genomic_DNA"/>
</dbReference>
<dbReference type="Gene3D" id="3.10.580.10">
    <property type="entry name" value="CBS-domain"/>
    <property type="match status" value="1"/>
</dbReference>
<dbReference type="AlphaFoldDB" id="A0A0K6GXB3"/>
<dbReference type="Gene3D" id="3.30.465.10">
    <property type="match status" value="1"/>
</dbReference>
<gene>
    <name evidence="12" type="ORF">Ga0061063_1592</name>
</gene>
<evidence type="ECO:0000256" key="7">
    <source>
        <dbReference type="PROSITE-ProRule" id="PRU00703"/>
    </source>
</evidence>
<dbReference type="OrthoDB" id="9797674at2"/>
<sequence>MDILILLLLILLNGLFAMSELAVVSSRKVRLQQWADDGHKGAQAALQLAEEPTRFLSTIQIGITSISILSGVFGEAAISEKLRNWLVQYPALADYSHVLSVVIMVITVTTLSLILGELVPKRLAMLNPELVAATMARPMRLLSRISSPLVRVLSLITDSILRLLGARKSKEPSITEEEIRVLMEQGADEGVFDRAEQELVENIFRLDDRKVASVMTPRKEIVALDIEDTLEENRSLLQESPYSRFPVCKGDMEHVMGILDAKRMLDRMLAGEPVDFTSNLEAPLYVPANVSLMQLLEQFKLSRTHLALVVDEYGELEGLVTMNDVLEAIVGDLPASGVPYDEEIVRRDDGSWLVDGMVTLDRFKEYFDLETLLPGEETGNINTLGGIMMFQLGRVPAVTDRFEWCGFTFEVMDMDKTRVDKIMVTRDDNWAPPAEEDEG</sequence>
<evidence type="ECO:0000313" key="13">
    <source>
        <dbReference type="Proteomes" id="UP000243535"/>
    </source>
</evidence>
<keyword evidence="6 8" id="KW-0472">Membrane</keyword>
<dbReference type="InterPro" id="IPR005170">
    <property type="entry name" value="Transptr-assoc_dom"/>
</dbReference>
<feature type="domain" description="CBS" evidence="10">
    <location>
        <begin position="276"/>
        <end position="336"/>
    </location>
</feature>
<dbReference type="SUPFAM" id="SSF54631">
    <property type="entry name" value="CBS-domain pair"/>
    <property type="match status" value="1"/>
</dbReference>
<dbReference type="Pfam" id="PF00571">
    <property type="entry name" value="CBS"/>
    <property type="match status" value="2"/>
</dbReference>
<evidence type="ECO:0000256" key="4">
    <source>
        <dbReference type="ARBA" id="ARBA00022989"/>
    </source>
</evidence>
<organism evidence="12 13">
    <name type="scientific">Gulbenkiania indica</name>
    <dbReference type="NCBI Taxonomy" id="375574"/>
    <lineage>
        <taxon>Bacteria</taxon>
        <taxon>Pseudomonadati</taxon>
        <taxon>Pseudomonadota</taxon>
        <taxon>Betaproteobacteria</taxon>
        <taxon>Neisseriales</taxon>
        <taxon>Chromobacteriaceae</taxon>
        <taxon>Gulbenkiania</taxon>
    </lineage>
</organism>
<comment type="subcellular location">
    <subcellularLocation>
        <location evidence="1">Membrane</location>
        <topology evidence="1">Multi-pass membrane protein</topology>
    </subcellularLocation>
</comment>
<dbReference type="InterPro" id="IPR002550">
    <property type="entry name" value="CNNM"/>
</dbReference>
<feature type="domain" description="CBS" evidence="10">
    <location>
        <begin position="215"/>
        <end position="274"/>
    </location>
</feature>
<reference evidence="13" key="1">
    <citation type="submission" date="2015-08" db="EMBL/GenBank/DDBJ databases">
        <authorList>
            <person name="Varghese N."/>
        </authorList>
    </citation>
    <scope>NUCLEOTIDE SEQUENCE [LARGE SCALE GENOMIC DNA]</scope>
    <source>
        <strain evidence="13">DSM 17901</strain>
    </source>
</reference>
<name>A0A0K6GXB3_9NEIS</name>
<dbReference type="InterPro" id="IPR016169">
    <property type="entry name" value="FAD-bd_PCMH_sub2"/>
</dbReference>
<dbReference type="PROSITE" id="PS51371">
    <property type="entry name" value="CBS"/>
    <property type="match status" value="2"/>
</dbReference>
<dbReference type="CDD" id="cd04590">
    <property type="entry name" value="CBS_pair_CorC_HlyC_assoc"/>
    <property type="match status" value="1"/>
</dbReference>
<evidence type="ECO:0000256" key="9">
    <source>
        <dbReference type="SAM" id="Phobius"/>
    </source>
</evidence>
<proteinExistence type="predicted"/>
<evidence type="ECO:0000256" key="2">
    <source>
        <dbReference type="ARBA" id="ARBA00022692"/>
    </source>
</evidence>
<keyword evidence="2 8" id="KW-0812">Transmembrane</keyword>
<dbReference type="GO" id="GO:0050660">
    <property type="term" value="F:flavin adenine dinucleotide binding"/>
    <property type="evidence" value="ECO:0007669"/>
    <property type="project" value="InterPro"/>
</dbReference>
<dbReference type="InterPro" id="IPR044751">
    <property type="entry name" value="Ion_transp-like_CBS"/>
</dbReference>
<evidence type="ECO:0000313" key="12">
    <source>
        <dbReference type="EMBL" id="CUA83133.1"/>
    </source>
</evidence>
<dbReference type="PROSITE" id="PS51846">
    <property type="entry name" value="CNNM"/>
    <property type="match status" value="1"/>
</dbReference>
<protein>
    <submittedName>
        <fullName evidence="12">Hemolysin or related protein, contains CBS domains</fullName>
    </submittedName>
</protein>
<dbReference type="InterPro" id="IPR036318">
    <property type="entry name" value="FAD-bd_PCMH-like_sf"/>
</dbReference>
<dbReference type="Pfam" id="PF01595">
    <property type="entry name" value="CNNM"/>
    <property type="match status" value="1"/>
</dbReference>
<dbReference type="InterPro" id="IPR000644">
    <property type="entry name" value="CBS_dom"/>
</dbReference>
<dbReference type="GO" id="GO:0005886">
    <property type="term" value="C:plasma membrane"/>
    <property type="evidence" value="ECO:0007669"/>
    <property type="project" value="TreeGrafter"/>
</dbReference>
<evidence type="ECO:0000259" key="11">
    <source>
        <dbReference type="PROSITE" id="PS51846"/>
    </source>
</evidence>
<dbReference type="Pfam" id="PF03471">
    <property type="entry name" value="CorC_HlyC"/>
    <property type="match status" value="1"/>
</dbReference>
<evidence type="ECO:0000259" key="10">
    <source>
        <dbReference type="PROSITE" id="PS51371"/>
    </source>
</evidence>
<dbReference type="STRING" id="375574.GCA_001418035_01381"/>
<evidence type="ECO:0000256" key="6">
    <source>
        <dbReference type="ARBA" id="ARBA00023136"/>
    </source>
</evidence>
<dbReference type="PANTHER" id="PTHR22777">
    <property type="entry name" value="HEMOLYSIN-RELATED"/>
    <property type="match status" value="1"/>
</dbReference>
<evidence type="ECO:0000256" key="1">
    <source>
        <dbReference type="ARBA" id="ARBA00004141"/>
    </source>
</evidence>
<dbReference type="SUPFAM" id="SSF56176">
    <property type="entry name" value="FAD-binding/transporter-associated domain-like"/>
    <property type="match status" value="1"/>
</dbReference>
<dbReference type="PANTHER" id="PTHR22777:SF17">
    <property type="entry name" value="UPF0053 PROTEIN SLL0260"/>
    <property type="match status" value="1"/>
</dbReference>
<dbReference type="InterPro" id="IPR046342">
    <property type="entry name" value="CBS_dom_sf"/>
</dbReference>
<keyword evidence="4 8" id="KW-1133">Transmembrane helix</keyword>
<dbReference type="Proteomes" id="UP000243535">
    <property type="component" value="Unassembled WGS sequence"/>
</dbReference>
<dbReference type="FunFam" id="3.10.580.10:FF:000002">
    <property type="entry name" value="Magnesium/cobalt efflux protein CorC"/>
    <property type="match status" value="1"/>
</dbReference>
<keyword evidence="13" id="KW-1185">Reference proteome</keyword>
<evidence type="ECO:0000256" key="8">
    <source>
        <dbReference type="PROSITE-ProRule" id="PRU01193"/>
    </source>
</evidence>
<accession>A0A0K6GXB3</accession>
<dbReference type="SMART" id="SM01091">
    <property type="entry name" value="CorC_HlyC"/>
    <property type="match status" value="1"/>
</dbReference>
<keyword evidence="5 7" id="KW-0129">CBS domain</keyword>
<keyword evidence="3" id="KW-0677">Repeat</keyword>
<evidence type="ECO:0000256" key="3">
    <source>
        <dbReference type="ARBA" id="ARBA00022737"/>
    </source>
</evidence>
<feature type="domain" description="CNNM transmembrane" evidence="11">
    <location>
        <begin position="1"/>
        <end position="196"/>
    </location>
</feature>
<evidence type="ECO:0000256" key="5">
    <source>
        <dbReference type="ARBA" id="ARBA00023122"/>
    </source>
</evidence>
<feature type="transmembrane region" description="Helical" evidence="9">
    <location>
        <begin position="95"/>
        <end position="115"/>
    </location>
</feature>